<dbReference type="GO" id="GO:0005886">
    <property type="term" value="C:plasma membrane"/>
    <property type="evidence" value="ECO:0007669"/>
    <property type="project" value="TreeGrafter"/>
</dbReference>
<accession>A0A1T4SFR4</accession>
<evidence type="ECO:0000259" key="6">
    <source>
        <dbReference type="Pfam" id="PF01699"/>
    </source>
</evidence>
<proteinExistence type="predicted"/>
<feature type="transmembrane region" description="Helical" evidence="5">
    <location>
        <begin position="316"/>
        <end position="337"/>
    </location>
</feature>
<name>A0A1T4SFR4_9HYPH</name>
<dbReference type="InterPro" id="IPR052946">
    <property type="entry name" value="Alkaline_pH_Ca-Antiporter"/>
</dbReference>
<dbReference type="GO" id="GO:0015386">
    <property type="term" value="F:potassium:proton antiporter activity"/>
    <property type="evidence" value="ECO:0007669"/>
    <property type="project" value="TreeGrafter"/>
</dbReference>
<feature type="transmembrane region" description="Helical" evidence="5">
    <location>
        <begin position="38"/>
        <end position="57"/>
    </location>
</feature>
<feature type="transmembrane region" description="Helical" evidence="5">
    <location>
        <begin position="221"/>
        <end position="239"/>
    </location>
</feature>
<evidence type="ECO:0000256" key="3">
    <source>
        <dbReference type="ARBA" id="ARBA00022989"/>
    </source>
</evidence>
<evidence type="ECO:0000313" key="7">
    <source>
        <dbReference type="EMBL" id="SKA27003.1"/>
    </source>
</evidence>
<evidence type="ECO:0000256" key="4">
    <source>
        <dbReference type="ARBA" id="ARBA00023136"/>
    </source>
</evidence>
<feature type="domain" description="Sodium/calcium exchanger membrane region" evidence="6">
    <location>
        <begin position="38"/>
        <end position="191"/>
    </location>
</feature>
<keyword evidence="8" id="KW-1185">Reference proteome</keyword>
<dbReference type="AlphaFoldDB" id="A0A1T4SFR4"/>
<evidence type="ECO:0000256" key="5">
    <source>
        <dbReference type="SAM" id="Phobius"/>
    </source>
</evidence>
<evidence type="ECO:0000256" key="2">
    <source>
        <dbReference type="ARBA" id="ARBA00022692"/>
    </source>
</evidence>
<feature type="transmembrane region" description="Helical" evidence="5">
    <location>
        <begin position="287"/>
        <end position="310"/>
    </location>
</feature>
<keyword evidence="3 5" id="KW-1133">Transmembrane helix</keyword>
<protein>
    <submittedName>
        <fullName evidence="7">Ca2+:H+ antiporter</fullName>
    </submittedName>
</protein>
<dbReference type="STRING" id="225324.SAMN02745126_04605"/>
<feature type="domain" description="Sodium/calcium exchanger membrane region" evidence="6">
    <location>
        <begin position="220"/>
        <end position="362"/>
    </location>
</feature>
<feature type="transmembrane region" description="Helical" evidence="5">
    <location>
        <begin position="104"/>
        <end position="123"/>
    </location>
</feature>
<feature type="transmembrane region" description="Helical" evidence="5">
    <location>
        <begin position="12"/>
        <end position="32"/>
    </location>
</feature>
<dbReference type="Pfam" id="PF01699">
    <property type="entry name" value="Na_Ca_ex"/>
    <property type="match status" value="2"/>
</dbReference>
<sequence length="364" mass="37599">MPLRSHIANPLWSRILPIAAALMVGASLTGLLQAKSGLVITMAAALLGGAVFSAVHHAEILAARLGEPFGSIVLAIAVTSIEVALIVSIMLSGAHGSEEVARDTVFSAIMIVLNGVVGVCLVLGGNRHGEQTFQLHGASAALAVLGTLSLLVMVLPNFTQSVPGPNFTSAQLIYVAAISLVLYAAFIFVQTIRHRDYFLEATDDEHEPSQRPGVALASESLALLLVSLVSVVLLAKMLSYPLDEAIQAAGLPRAVVGVIIAAIVLLPEGIASVRAALVNRLQNSINLVLGSALASIGLTIPVVAGVSLLLGKQLALGLTPESMILLALTLFVGTLTLGTGRTTLLHGMIHLGIFGAFLLLSIVP</sequence>
<feature type="transmembrane region" description="Helical" evidence="5">
    <location>
        <begin position="245"/>
        <end position="266"/>
    </location>
</feature>
<feature type="transmembrane region" description="Helical" evidence="5">
    <location>
        <begin position="344"/>
        <end position="363"/>
    </location>
</feature>
<feature type="transmembrane region" description="Helical" evidence="5">
    <location>
        <begin position="167"/>
        <end position="189"/>
    </location>
</feature>
<gene>
    <name evidence="7" type="ORF">SAMN02745126_04605</name>
</gene>
<evidence type="ECO:0000256" key="1">
    <source>
        <dbReference type="ARBA" id="ARBA00004141"/>
    </source>
</evidence>
<dbReference type="EMBL" id="FUWJ01000008">
    <property type="protein sequence ID" value="SKA27003.1"/>
    <property type="molecule type" value="Genomic_DNA"/>
</dbReference>
<dbReference type="PANTHER" id="PTHR37958:SF1">
    <property type="entry name" value="SODIUM-POTASSIUM_PROTON ANTIPORTER CHAA"/>
    <property type="match status" value="1"/>
</dbReference>
<reference evidence="8" key="1">
    <citation type="submission" date="2017-02" db="EMBL/GenBank/DDBJ databases">
        <authorList>
            <person name="Varghese N."/>
            <person name="Submissions S."/>
        </authorList>
    </citation>
    <scope>NUCLEOTIDE SEQUENCE [LARGE SCALE GENOMIC DNA]</scope>
    <source>
        <strain evidence="8">ATCC 27094</strain>
    </source>
</reference>
<keyword evidence="4 5" id="KW-0472">Membrane</keyword>
<dbReference type="PANTHER" id="PTHR37958">
    <property type="entry name" value="SODIUM-POTASSIUM/PROTON ANTIPORTER CHAA"/>
    <property type="match status" value="1"/>
</dbReference>
<feature type="transmembrane region" description="Helical" evidence="5">
    <location>
        <begin position="135"/>
        <end position="155"/>
    </location>
</feature>
<dbReference type="GO" id="GO:0015385">
    <property type="term" value="F:sodium:proton antiporter activity"/>
    <property type="evidence" value="ECO:0007669"/>
    <property type="project" value="TreeGrafter"/>
</dbReference>
<dbReference type="InterPro" id="IPR004837">
    <property type="entry name" value="NaCa_Exmemb"/>
</dbReference>
<evidence type="ECO:0000313" key="8">
    <source>
        <dbReference type="Proteomes" id="UP000190092"/>
    </source>
</evidence>
<dbReference type="Proteomes" id="UP000190092">
    <property type="component" value="Unassembled WGS sequence"/>
</dbReference>
<keyword evidence="2 5" id="KW-0812">Transmembrane</keyword>
<comment type="subcellular location">
    <subcellularLocation>
        <location evidence="1">Membrane</location>
        <topology evidence="1">Multi-pass membrane protein</topology>
    </subcellularLocation>
</comment>
<organism evidence="7 8">
    <name type="scientific">Enhydrobacter aerosaccus</name>
    <dbReference type="NCBI Taxonomy" id="225324"/>
    <lineage>
        <taxon>Bacteria</taxon>
        <taxon>Pseudomonadati</taxon>
        <taxon>Pseudomonadota</taxon>
        <taxon>Alphaproteobacteria</taxon>
        <taxon>Hyphomicrobiales</taxon>
        <taxon>Enhydrobacter</taxon>
    </lineage>
</organism>
<feature type="transmembrane region" description="Helical" evidence="5">
    <location>
        <begin position="69"/>
        <end position="92"/>
    </location>
</feature>